<comment type="caution">
    <text evidence="9">The sequence shown here is derived from an EMBL/GenBank/DDBJ whole genome shotgun (WGS) entry which is preliminary data.</text>
</comment>
<dbReference type="InterPro" id="IPR003594">
    <property type="entry name" value="HATPase_dom"/>
</dbReference>
<keyword evidence="10" id="KW-1185">Reference proteome</keyword>
<gene>
    <name evidence="9" type="ORF">JCM16418_379</name>
</gene>
<keyword evidence="5 9" id="KW-0418">Kinase</keyword>
<dbReference type="RefSeq" id="WP_036645484.1">
    <property type="nucleotide sequence ID" value="NZ_BAVZ01000001.1"/>
</dbReference>
<dbReference type="eggNOG" id="COG2972">
    <property type="taxonomic scope" value="Bacteria"/>
</dbReference>
<proteinExistence type="predicted"/>
<dbReference type="PANTHER" id="PTHR34220">
    <property type="entry name" value="SENSOR HISTIDINE KINASE YPDA"/>
    <property type="match status" value="1"/>
</dbReference>
<accession>W7YVI1</accession>
<dbReference type="InterPro" id="IPR003660">
    <property type="entry name" value="HAMP_dom"/>
</dbReference>
<dbReference type="AlphaFoldDB" id="W7YVI1"/>
<dbReference type="OrthoDB" id="2521939at2"/>
<dbReference type="SUPFAM" id="SSF158472">
    <property type="entry name" value="HAMP domain-like"/>
    <property type="match status" value="1"/>
</dbReference>
<protein>
    <submittedName>
        <fullName evidence="9">Two-component sensor kinase YesM</fullName>
    </submittedName>
</protein>
<name>W7YVI1_9BACL</name>
<organism evidence="9 10">
    <name type="scientific">Paenibacillus pini JCM 16418</name>
    <dbReference type="NCBI Taxonomy" id="1236976"/>
    <lineage>
        <taxon>Bacteria</taxon>
        <taxon>Bacillati</taxon>
        <taxon>Bacillota</taxon>
        <taxon>Bacilli</taxon>
        <taxon>Bacillales</taxon>
        <taxon>Paenibacillaceae</taxon>
        <taxon>Paenibacillus</taxon>
    </lineage>
</organism>
<dbReference type="GO" id="GO:0000155">
    <property type="term" value="F:phosphorelay sensor kinase activity"/>
    <property type="evidence" value="ECO:0007669"/>
    <property type="project" value="InterPro"/>
</dbReference>
<dbReference type="InterPro" id="IPR010559">
    <property type="entry name" value="Sig_transdc_His_kin_internal"/>
</dbReference>
<dbReference type="Proteomes" id="UP000019364">
    <property type="component" value="Unassembled WGS sequence"/>
</dbReference>
<dbReference type="Gene3D" id="6.10.340.10">
    <property type="match status" value="1"/>
</dbReference>
<sequence>MPRYTLFRKMVLLLVIMLVPIVGLYFYSNRTSTEVLGNELNQSNTNQLNFFQTQVNTNIELFSLWPTLLMQDPDIFGFKDIFLSSEYFNLDIINLVKRIQTKLNIQESSSNWKTKLYIFSPSLGRMVSDNDVEAYDNNNDLKKRMKPGWQVEKKGEGNNEYYEFSLITAYPYSSFNHPEDANLIIELKFDSSNIQDMLDKFKSDGRRDPVYYKQDLGIIYNRTADRSLTNEILQQIREEPLKVVENRTLELHGQQYLVNIAASKTIGWYLIDYMPLKDILAPIEKSNRLFYFSVGLLLLMSCLAAYMLYAEVQVPMKKLVIAFKKLRNEDYSVRLHSKGNNEFSFVFQRFNSMVDQIQQLFENVYMERIHVREARLKQLQSQINPHFFYNCFSFISSMAKLGNMKAVVAMSQNLSSYYRYTTRQERDVVPLLEELEFVRNYLEIQKMRKPQLEFIIDMPDVMRKWELPLLVVQPLVENAVLHGIEPRSGAGSIRIVGELHKDEMRIVVEDGGKGMISGEMDKLKLSLSQPMNQEMGCGLWNVQQRMQIRYGESAGLTFMPSDLGGLKVVLHWPIEQTRAQG</sequence>
<dbReference type="CDD" id="cd06225">
    <property type="entry name" value="HAMP"/>
    <property type="match status" value="1"/>
</dbReference>
<dbReference type="Gene3D" id="3.30.565.10">
    <property type="entry name" value="Histidine kinase-like ATPase, C-terminal domain"/>
    <property type="match status" value="1"/>
</dbReference>
<dbReference type="SUPFAM" id="SSF55874">
    <property type="entry name" value="ATPase domain of HSP90 chaperone/DNA topoisomerase II/histidine kinase"/>
    <property type="match status" value="1"/>
</dbReference>
<evidence type="ECO:0000259" key="8">
    <source>
        <dbReference type="PROSITE" id="PS50885"/>
    </source>
</evidence>
<dbReference type="PANTHER" id="PTHR34220:SF7">
    <property type="entry name" value="SENSOR HISTIDINE KINASE YPDA"/>
    <property type="match status" value="1"/>
</dbReference>
<dbReference type="Pfam" id="PF00672">
    <property type="entry name" value="HAMP"/>
    <property type="match status" value="1"/>
</dbReference>
<feature type="transmembrane region" description="Helical" evidence="7">
    <location>
        <begin position="289"/>
        <end position="309"/>
    </location>
</feature>
<feature type="domain" description="HAMP" evidence="8">
    <location>
        <begin position="310"/>
        <end position="362"/>
    </location>
</feature>
<dbReference type="InterPro" id="IPR036890">
    <property type="entry name" value="HATPase_C_sf"/>
</dbReference>
<dbReference type="PROSITE" id="PS50885">
    <property type="entry name" value="HAMP"/>
    <property type="match status" value="1"/>
</dbReference>
<feature type="transmembrane region" description="Helical" evidence="7">
    <location>
        <begin position="6"/>
        <end position="27"/>
    </location>
</feature>
<evidence type="ECO:0000256" key="4">
    <source>
        <dbReference type="ARBA" id="ARBA00022679"/>
    </source>
</evidence>
<evidence type="ECO:0000256" key="5">
    <source>
        <dbReference type="ARBA" id="ARBA00022777"/>
    </source>
</evidence>
<evidence type="ECO:0000256" key="1">
    <source>
        <dbReference type="ARBA" id="ARBA00004651"/>
    </source>
</evidence>
<dbReference type="STRING" id="1236976.JCM16418_379"/>
<evidence type="ECO:0000313" key="9">
    <source>
        <dbReference type="EMBL" id="GAF06424.1"/>
    </source>
</evidence>
<dbReference type="Pfam" id="PF06580">
    <property type="entry name" value="His_kinase"/>
    <property type="match status" value="1"/>
</dbReference>
<keyword evidence="4" id="KW-0808">Transferase</keyword>
<keyword evidence="6 7" id="KW-0472">Membrane</keyword>
<evidence type="ECO:0000256" key="3">
    <source>
        <dbReference type="ARBA" id="ARBA00022553"/>
    </source>
</evidence>
<evidence type="ECO:0000256" key="6">
    <source>
        <dbReference type="ARBA" id="ARBA00023136"/>
    </source>
</evidence>
<dbReference type="SMART" id="SM00304">
    <property type="entry name" value="HAMP"/>
    <property type="match status" value="1"/>
</dbReference>
<dbReference type="EMBL" id="BAVZ01000001">
    <property type="protein sequence ID" value="GAF06424.1"/>
    <property type="molecule type" value="Genomic_DNA"/>
</dbReference>
<evidence type="ECO:0000256" key="7">
    <source>
        <dbReference type="SAM" id="Phobius"/>
    </source>
</evidence>
<evidence type="ECO:0000313" key="10">
    <source>
        <dbReference type="Proteomes" id="UP000019364"/>
    </source>
</evidence>
<keyword evidence="7" id="KW-1133">Transmembrane helix</keyword>
<keyword evidence="3" id="KW-0597">Phosphoprotein</keyword>
<dbReference type="GO" id="GO:0005886">
    <property type="term" value="C:plasma membrane"/>
    <property type="evidence" value="ECO:0007669"/>
    <property type="project" value="UniProtKB-SubCell"/>
</dbReference>
<keyword evidence="2" id="KW-1003">Cell membrane</keyword>
<keyword evidence="7" id="KW-0812">Transmembrane</keyword>
<reference evidence="9 10" key="1">
    <citation type="journal article" date="2014" name="Genome Announc.">
        <title>Draft Genome Sequence of Paenibacillus pini JCM 16418T, Isolated from the Rhizosphere of Pine Tree.</title>
        <authorList>
            <person name="Yuki M."/>
            <person name="Oshima K."/>
            <person name="Suda W."/>
            <person name="Oshida Y."/>
            <person name="Kitamura K."/>
            <person name="Iida Y."/>
            <person name="Hattori M."/>
            <person name="Ohkuma M."/>
        </authorList>
    </citation>
    <scope>NUCLEOTIDE SEQUENCE [LARGE SCALE GENOMIC DNA]</scope>
    <source>
        <strain evidence="9 10">JCM 16418</strain>
    </source>
</reference>
<dbReference type="InterPro" id="IPR050640">
    <property type="entry name" value="Bact_2-comp_sensor_kinase"/>
</dbReference>
<dbReference type="Pfam" id="PF02518">
    <property type="entry name" value="HATPase_c"/>
    <property type="match status" value="1"/>
</dbReference>
<comment type="subcellular location">
    <subcellularLocation>
        <location evidence="1">Cell membrane</location>
        <topology evidence="1">Multi-pass membrane protein</topology>
    </subcellularLocation>
</comment>
<evidence type="ECO:0000256" key="2">
    <source>
        <dbReference type="ARBA" id="ARBA00022475"/>
    </source>
</evidence>